<feature type="region of interest" description="Disordered" evidence="4">
    <location>
        <begin position="367"/>
        <end position="390"/>
    </location>
</feature>
<feature type="domain" description="BHLH" evidence="5">
    <location>
        <begin position="246"/>
        <end position="298"/>
    </location>
</feature>
<evidence type="ECO:0000256" key="4">
    <source>
        <dbReference type="SAM" id="MobiDB-lite"/>
    </source>
</evidence>
<evidence type="ECO:0000256" key="3">
    <source>
        <dbReference type="ARBA" id="ARBA00023163"/>
    </source>
</evidence>
<dbReference type="Ensembl" id="ENSEBUT00000024298.1">
    <property type="protein sequence ID" value="ENSEBUP00000023722.1"/>
    <property type="gene ID" value="ENSEBUG00000014615.1"/>
</dbReference>
<feature type="region of interest" description="Disordered" evidence="4">
    <location>
        <begin position="1"/>
        <end position="55"/>
    </location>
</feature>
<feature type="compositionally biased region" description="Basic and acidic residues" evidence="4">
    <location>
        <begin position="372"/>
        <end position="390"/>
    </location>
</feature>
<evidence type="ECO:0000313" key="6">
    <source>
        <dbReference type="Ensembl" id="ENSEBUP00000023708.1"/>
    </source>
</evidence>
<dbReference type="PANTHER" id="PTHR13864">
    <property type="entry name" value="T-CELL ACUTE LYMPHOCYTIC LEUKEMIA/STEM CELL LEUKEMIA-RELATED"/>
    <property type="match status" value="1"/>
</dbReference>
<dbReference type="InterPro" id="IPR036638">
    <property type="entry name" value="HLH_DNA-bd_sf"/>
</dbReference>
<keyword evidence="3" id="KW-0804">Transcription</keyword>
<dbReference type="GO" id="GO:0000978">
    <property type="term" value="F:RNA polymerase II cis-regulatory region sequence-specific DNA binding"/>
    <property type="evidence" value="ECO:0007669"/>
    <property type="project" value="TreeGrafter"/>
</dbReference>
<dbReference type="GO" id="GO:0000981">
    <property type="term" value="F:DNA-binding transcription factor activity, RNA polymerase II-specific"/>
    <property type="evidence" value="ECO:0007669"/>
    <property type="project" value="InterPro"/>
</dbReference>
<dbReference type="Pfam" id="PF00010">
    <property type="entry name" value="HLH"/>
    <property type="match status" value="1"/>
</dbReference>
<keyword evidence="2" id="KW-0238">DNA-binding</keyword>
<dbReference type="PANTHER" id="PTHR13864:SF25">
    <property type="entry name" value="PROTEIN LYL-1-LIKE ISOFORM X1-RELATED"/>
    <property type="match status" value="1"/>
</dbReference>
<dbReference type="AlphaFoldDB" id="A0A8C4R3T1"/>
<protein>
    <recommendedName>
        <fullName evidence="5">BHLH domain-containing protein</fullName>
    </recommendedName>
</protein>
<dbReference type="Gene3D" id="4.10.280.10">
    <property type="entry name" value="Helix-loop-helix DNA-binding domain"/>
    <property type="match status" value="1"/>
</dbReference>
<dbReference type="InterPro" id="IPR011598">
    <property type="entry name" value="bHLH_dom"/>
</dbReference>
<dbReference type="SMART" id="SM00353">
    <property type="entry name" value="HLH"/>
    <property type="match status" value="1"/>
</dbReference>
<keyword evidence="7" id="KW-1185">Reference proteome</keyword>
<organism evidence="6 7">
    <name type="scientific">Eptatretus burgeri</name>
    <name type="common">Inshore hagfish</name>
    <dbReference type="NCBI Taxonomy" id="7764"/>
    <lineage>
        <taxon>Eukaryota</taxon>
        <taxon>Metazoa</taxon>
        <taxon>Chordata</taxon>
        <taxon>Craniata</taxon>
        <taxon>Vertebrata</taxon>
        <taxon>Cyclostomata</taxon>
        <taxon>Myxini</taxon>
        <taxon>Myxiniformes</taxon>
        <taxon>Myxinidae</taxon>
        <taxon>Eptatretinae</taxon>
        <taxon>Eptatretus</taxon>
    </lineage>
</organism>
<proteinExistence type="predicted"/>
<keyword evidence="1" id="KW-0805">Transcription regulation</keyword>
<accession>A0A8C4R3T1</accession>
<dbReference type="Ensembl" id="ENSEBUT00000024284.1">
    <property type="protein sequence ID" value="ENSEBUP00000023708.1"/>
    <property type="gene ID" value="ENSEBUG00000014615.1"/>
</dbReference>
<feature type="compositionally biased region" description="Low complexity" evidence="4">
    <location>
        <begin position="30"/>
        <end position="40"/>
    </location>
</feature>
<evidence type="ECO:0000313" key="7">
    <source>
        <dbReference type="Proteomes" id="UP000694388"/>
    </source>
</evidence>
<dbReference type="SUPFAM" id="SSF47459">
    <property type="entry name" value="HLH, helix-loop-helix DNA-binding domain"/>
    <property type="match status" value="1"/>
</dbReference>
<reference evidence="6" key="1">
    <citation type="submission" date="2025-05" db="UniProtKB">
        <authorList>
            <consortium name="Ensembl"/>
        </authorList>
    </citation>
    <scope>IDENTIFICATION</scope>
</reference>
<name>A0A8C4R3T1_EPTBU</name>
<dbReference type="GO" id="GO:0046983">
    <property type="term" value="F:protein dimerization activity"/>
    <property type="evidence" value="ECO:0007669"/>
    <property type="project" value="InterPro"/>
</dbReference>
<evidence type="ECO:0000259" key="5">
    <source>
        <dbReference type="PROSITE" id="PS50888"/>
    </source>
</evidence>
<dbReference type="GeneTree" id="ENSGT00940000159889"/>
<dbReference type="Proteomes" id="UP000694388">
    <property type="component" value="Unplaced"/>
</dbReference>
<sequence>MTYDSLGEVSQSEKKGPQDKLSMSHPGWPHLSLHGTSSLLHPEDTTSLASPLDHDDANKSAEAKAIGFTKETMHHEKHDCCESSMQTDTNPVPTIDLSTFHCYNSYLFRSLHPSRNCSSPRPVNPNTLSNDLTSQRRKMFEVTLKGRQGLASRGQAADVPAKDLMMKTRSDMVTLALPQLLALRMTRLGNLDSKSTNKLNCPAHQFHPLAFIGSCILTPPSFTACVKRRHLPYENNICNVRPQRIVRRMFTNRRERWRQQLVATAFAALRRVVPAHPPGRRLSKQRVLRTALQYIAFLSALLQDLGGPEFLNETGAINVMDLTQQVFIPIQDASGEEREDYVADGNRNGEEFVTDGEETVLDETEGEETDAEMMREEIGKNRRRTDKCGKTEKLENKLNVEQGNKIVIHRKETMESGE</sequence>
<dbReference type="PROSITE" id="PS50888">
    <property type="entry name" value="BHLH"/>
    <property type="match status" value="1"/>
</dbReference>
<dbReference type="InterPro" id="IPR040238">
    <property type="entry name" value="TAL-like"/>
</dbReference>
<evidence type="ECO:0000256" key="2">
    <source>
        <dbReference type="ARBA" id="ARBA00023125"/>
    </source>
</evidence>
<evidence type="ECO:0000256" key="1">
    <source>
        <dbReference type="ARBA" id="ARBA00023015"/>
    </source>
</evidence>